<comment type="caution">
    <text evidence="2">The sequence shown here is derived from an EMBL/GenBank/DDBJ whole genome shotgun (WGS) entry which is preliminary data.</text>
</comment>
<organism evidence="2 3">
    <name type="scientific">Aureimonas ureilytica</name>
    <dbReference type="NCBI Taxonomy" id="401562"/>
    <lineage>
        <taxon>Bacteria</taxon>
        <taxon>Pseudomonadati</taxon>
        <taxon>Pseudomonadota</taxon>
        <taxon>Alphaproteobacteria</taxon>
        <taxon>Hyphomicrobiales</taxon>
        <taxon>Aurantimonadaceae</taxon>
        <taxon>Aureimonas</taxon>
    </lineage>
</organism>
<evidence type="ECO:0000313" key="2">
    <source>
        <dbReference type="EMBL" id="KTR02386.1"/>
    </source>
</evidence>
<protein>
    <submittedName>
        <fullName evidence="2">Lysophospholipase</fullName>
    </submittedName>
</protein>
<dbReference type="PATRIC" id="fig|401562.4.peg.4461"/>
<evidence type="ECO:0000259" key="1">
    <source>
        <dbReference type="Pfam" id="PF12146"/>
    </source>
</evidence>
<feature type="domain" description="Serine aminopeptidase S33" evidence="1">
    <location>
        <begin position="79"/>
        <end position="290"/>
    </location>
</feature>
<dbReference type="Gene3D" id="3.40.50.1820">
    <property type="entry name" value="alpha/beta hydrolase"/>
    <property type="match status" value="1"/>
</dbReference>
<dbReference type="InterPro" id="IPR029058">
    <property type="entry name" value="AB_hydrolase_fold"/>
</dbReference>
<evidence type="ECO:0000313" key="3">
    <source>
        <dbReference type="Proteomes" id="UP000078529"/>
    </source>
</evidence>
<reference evidence="2 3" key="1">
    <citation type="journal article" date="2016" name="Front. Microbiol.">
        <title>Genomic Resource of Rice Seed Associated Bacteria.</title>
        <authorList>
            <person name="Midha S."/>
            <person name="Bansal K."/>
            <person name="Sharma S."/>
            <person name="Kumar N."/>
            <person name="Patil P.P."/>
            <person name="Chaudhry V."/>
            <person name="Patil P.B."/>
        </authorList>
    </citation>
    <scope>NUCLEOTIDE SEQUENCE [LARGE SCALE GENOMIC DNA]</scope>
    <source>
        <strain evidence="2 3">NS365</strain>
    </source>
</reference>
<keyword evidence="3" id="KW-1185">Reference proteome</keyword>
<dbReference type="InterPro" id="IPR022742">
    <property type="entry name" value="Hydrolase_4"/>
</dbReference>
<name>A0A175RFD4_9HYPH</name>
<dbReference type="SUPFAM" id="SSF53474">
    <property type="entry name" value="alpha/beta-Hydrolases"/>
    <property type="match status" value="1"/>
</dbReference>
<proteinExistence type="predicted"/>
<sequence length="325" mass="35112">MLRRTLLVLIPIVLILAGLWVFGPREPARLEPQFSAAAIGDDPASYLARTEADVPNLRSNAEKEIVWAYPLSKAKTPIALVYVHGFSAAKGELRPLVDDVAKKIGANLFYTRLSGHGRNGAAMGEATVGDWVDDMAEAMAIGRRIGERVVVIGSSTGATLATLAASRPDLSQDMAGLVALSPNYGLQNWRSFALTLPFARKLLPYLQDETYSYTPLNDAFTANWTVSYPTSALLPMARLVEVVRGLDMSAIHVPALFITSPNDVLVDPEKTAEIAAHWGAPHEEISVTDDGDPEHHLLAGDIVSPATTARLADQIAQWIETLPAR</sequence>
<dbReference type="EMBL" id="LDQA01000075">
    <property type="protein sequence ID" value="KTR02386.1"/>
    <property type="molecule type" value="Genomic_DNA"/>
</dbReference>
<dbReference type="Pfam" id="PF12146">
    <property type="entry name" value="Hydrolase_4"/>
    <property type="match status" value="1"/>
</dbReference>
<dbReference type="Proteomes" id="UP000078529">
    <property type="component" value="Unassembled WGS sequence"/>
</dbReference>
<dbReference type="AlphaFoldDB" id="A0A175RFD4"/>
<gene>
    <name evidence="2" type="ORF">NS365_21635</name>
</gene>
<accession>A0A175RFD4</accession>